<protein>
    <submittedName>
        <fullName evidence="1">Uncharacterized protein</fullName>
    </submittedName>
</protein>
<organism evidence="1 2">
    <name type="scientific">Anolis carolinensis</name>
    <name type="common">Green anole</name>
    <name type="synonym">American chameleon</name>
    <dbReference type="NCBI Taxonomy" id="28377"/>
    <lineage>
        <taxon>Eukaryota</taxon>
        <taxon>Metazoa</taxon>
        <taxon>Chordata</taxon>
        <taxon>Craniata</taxon>
        <taxon>Vertebrata</taxon>
        <taxon>Euteleostomi</taxon>
        <taxon>Lepidosauria</taxon>
        <taxon>Squamata</taxon>
        <taxon>Bifurcata</taxon>
        <taxon>Unidentata</taxon>
        <taxon>Episquamata</taxon>
        <taxon>Toxicofera</taxon>
        <taxon>Iguania</taxon>
        <taxon>Dactyloidae</taxon>
        <taxon>Anolis</taxon>
    </lineage>
</organism>
<accession>A0A803SW25</accession>
<evidence type="ECO:0000313" key="2">
    <source>
        <dbReference type="Proteomes" id="UP000001646"/>
    </source>
</evidence>
<reference evidence="1" key="3">
    <citation type="submission" date="2025-09" db="UniProtKB">
        <authorList>
            <consortium name="Ensembl"/>
        </authorList>
    </citation>
    <scope>IDENTIFICATION</scope>
</reference>
<proteinExistence type="predicted"/>
<evidence type="ECO:0000313" key="1">
    <source>
        <dbReference type="Ensembl" id="ENSACAP00000027165.1"/>
    </source>
</evidence>
<dbReference type="Proteomes" id="UP000001646">
    <property type="component" value="Chromosome 3"/>
</dbReference>
<dbReference type="InParanoid" id="A0A803SW25"/>
<name>A0A803SW25_ANOCA</name>
<sequence length="100" mass="11890">NCYEILLFPRYFMGFFLHVHFLSFRKKTDSWYPWTGKMSFKLGKTGKLRGHVSYGHGCIYKYQTGLAPVINVMYSPYYKFQCKEKLPIQTIMAKAFFFSN</sequence>
<reference evidence="1" key="2">
    <citation type="submission" date="2025-08" db="UniProtKB">
        <authorList>
            <consortium name="Ensembl"/>
        </authorList>
    </citation>
    <scope>IDENTIFICATION</scope>
</reference>
<reference evidence="1 2" key="1">
    <citation type="submission" date="2009-12" db="EMBL/GenBank/DDBJ databases">
        <title>The Genome Sequence of Anolis carolinensis (Green Anole Lizard).</title>
        <authorList>
            <consortium name="The Genome Sequencing Platform"/>
            <person name="Di Palma F."/>
            <person name="Alfoldi J."/>
            <person name="Heiman D."/>
            <person name="Young S."/>
            <person name="Grabherr M."/>
            <person name="Johnson J."/>
            <person name="Lander E.S."/>
            <person name="Lindblad-Toh K."/>
        </authorList>
    </citation>
    <scope>NUCLEOTIDE SEQUENCE [LARGE SCALE GENOMIC DNA]</scope>
    <source>
        <strain evidence="1 2">JBL SC #1</strain>
    </source>
</reference>
<keyword evidence="2" id="KW-1185">Reference proteome</keyword>
<dbReference type="Ensembl" id="ENSACAT00000054121.1">
    <property type="protein sequence ID" value="ENSACAP00000027165.1"/>
    <property type="gene ID" value="ENSACAG00000043795.1"/>
</dbReference>
<dbReference type="AlphaFoldDB" id="A0A803SW25"/>